<dbReference type="RefSeq" id="WP_106317139.1">
    <property type="nucleotide sequence ID" value="NZ_BOMO01000042.1"/>
</dbReference>
<dbReference type="EMBL" id="PVMZ01000003">
    <property type="protein sequence ID" value="PRX23641.1"/>
    <property type="molecule type" value="Genomic_DNA"/>
</dbReference>
<evidence type="ECO:0000256" key="6">
    <source>
        <dbReference type="PROSITE-ProRule" id="PRU01016"/>
    </source>
</evidence>
<name>A0A2T0KJD7_9ACTN</name>
<sequence length="249" mass="26501">MGDLTYLSLFSGIGGLDLGLDRAGWTCVGQVELDDTCRTVLDRHWPEVPKHDDVRTAPAWWASHPRPAVRLVAGGYPCQPFSTAGLRGGTGDARWGWPWFRAVVRAVRPEYVLVENVAALLADADAFGWMLGDLAEDGFDADWTVLSACAVGAPHTRERLFLVAHPHRVDGAQGMGRHQHPDGPVRAGDGEPAGWSRPGERALEAQCRPDGMADGFAARMVAAGGNAVVAQVGELVGRLIADHALAGAS</sequence>
<evidence type="ECO:0000256" key="3">
    <source>
        <dbReference type="ARBA" id="ARBA00022679"/>
    </source>
</evidence>
<dbReference type="Pfam" id="PF00145">
    <property type="entry name" value="DNA_methylase"/>
    <property type="match status" value="1"/>
</dbReference>
<dbReference type="EC" id="2.1.1.37" evidence="1"/>
<organism evidence="8 9">
    <name type="scientific">Actinoplanes italicus</name>
    <dbReference type="NCBI Taxonomy" id="113567"/>
    <lineage>
        <taxon>Bacteria</taxon>
        <taxon>Bacillati</taxon>
        <taxon>Actinomycetota</taxon>
        <taxon>Actinomycetes</taxon>
        <taxon>Micromonosporales</taxon>
        <taxon>Micromonosporaceae</taxon>
        <taxon>Actinoplanes</taxon>
    </lineage>
</organism>
<keyword evidence="9" id="KW-1185">Reference proteome</keyword>
<accession>A0A2T0KJD7</accession>
<dbReference type="SUPFAM" id="SSF53335">
    <property type="entry name" value="S-adenosyl-L-methionine-dependent methyltransferases"/>
    <property type="match status" value="1"/>
</dbReference>
<feature type="active site" evidence="6">
    <location>
        <position position="78"/>
    </location>
</feature>
<evidence type="ECO:0000256" key="2">
    <source>
        <dbReference type="ARBA" id="ARBA00022603"/>
    </source>
</evidence>
<dbReference type="PANTHER" id="PTHR46098:SF1">
    <property type="entry name" value="TRNA (CYTOSINE(38)-C(5))-METHYLTRANSFERASE"/>
    <property type="match status" value="1"/>
</dbReference>
<dbReference type="InterPro" id="IPR050750">
    <property type="entry name" value="C5-MTase"/>
</dbReference>
<dbReference type="Proteomes" id="UP000239415">
    <property type="component" value="Unassembled WGS sequence"/>
</dbReference>
<dbReference type="GO" id="GO:0032259">
    <property type="term" value="P:methylation"/>
    <property type="evidence" value="ECO:0007669"/>
    <property type="project" value="UniProtKB-KW"/>
</dbReference>
<evidence type="ECO:0000313" key="9">
    <source>
        <dbReference type="Proteomes" id="UP000239415"/>
    </source>
</evidence>
<dbReference type="PRINTS" id="PR00105">
    <property type="entry name" value="C5METTRFRASE"/>
</dbReference>
<dbReference type="InterPro" id="IPR001525">
    <property type="entry name" value="C5_MeTfrase"/>
</dbReference>
<gene>
    <name evidence="8" type="ORF">CLV67_103390</name>
</gene>
<keyword evidence="5" id="KW-0680">Restriction system</keyword>
<comment type="similarity">
    <text evidence="6">Belongs to the class I-like SAM-binding methyltransferase superfamily. C5-methyltransferase family.</text>
</comment>
<keyword evidence="2 6" id="KW-0489">Methyltransferase</keyword>
<evidence type="ECO:0000256" key="7">
    <source>
        <dbReference type="SAM" id="MobiDB-lite"/>
    </source>
</evidence>
<protein>
    <recommendedName>
        <fullName evidence="1">DNA (cytosine-5-)-methyltransferase</fullName>
        <ecNumber evidence="1">2.1.1.37</ecNumber>
    </recommendedName>
</protein>
<comment type="caution">
    <text evidence="8">The sequence shown here is derived from an EMBL/GenBank/DDBJ whole genome shotgun (WGS) entry which is preliminary data.</text>
</comment>
<dbReference type="PROSITE" id="PS51679">
    <property type="entry name" value="SAM_MT_C5"/>
    <property type="match status" value="1"/>
</dbReference>
<evidence type="ECO:0000256" key="1">
    <source>
        <dbReference type="ARBA" id="ARBA00011975"/>
    </source>
</evidence>
<reference evidence="8 9" key="1">
    <citation type="submission" date="2018-03" db="EMBL/GenBank/DDBJ databases">
        <title>Genomic Encyclopedia of Archaeal and Bacterial Type Strains, Phase II (KMG-II): from individual species to whole genera.</title>
        <authorList>
            <person name="Goeker M."/>
        </authorList>
    </citation>
    <scope>NUCLEOTIDE SEQUENCE [LARGE SCALE GENOMIC DNA]</scope>
    <source>
        <strain evidence="8 9">DSM 43146</strain>
    </source>
</reference>
<dbReference type="GO" id="GO:0009307">
    <property type="term" value="P:DNA restriction-modification system"/>
    <property type="evidence" value="ECO:0007669"/>
    <property type="project" value="UniProtKB-KW"/>
</dbReference>
<feature type="region of interest" description="Disordered" evidence="7">
    <location>
        <begin position="172"/>
        <end position="198"/>
    </location>
</feature>
<dbReference type="GO" id="GO:0003886">
    <property type="term" value="F:DNA (cytosine-5-)-methyltransferase activity"/>
    <property type="evidence" value="ECO:0007669"/>
    <property type="project" value="UniProtKB-EC"/>
</dbReference>
<keyword evidence="3 6" id="KW-0808">Transferase</keyword>
<dbReference type="OrthoDB" id="9813719at2"/>
<dbReference type="Gene3D" id="3.40.50.150">
    <property type="entry name" value="Vaccinia Virus protein VP39"/>
    <property type="match status" value="1"/>
</dbReference>
<dbReference type="PANTHER" id="PTHR46098">
    <property type="entry name" value="TRNA (CYTOSINE(38)-C(5))-METHYLTRANSFERASE"/>
    <property type="match status" value="1"/>
</dbReference>
<evidence type="ECO:0000256" key="5">
    <source>
        <dbReference type="ARBA" id="ARBA00022747"/>
    </source>
</evidence>
<evidence type="ECO:0000256" key="4">
    <source>
        <dbReference type="ARBA" id="ARBA00022691"/>
    </source>
</evidence>
<keyword evidence="4 6" id="KW-0949">S-adenosyl-L-methionine</keyword>
<evidence type="ECO:0000313" key="8">
    <source>
        <dbReference type="EMBL" id="PRX23641.1"/>
    </source>
</evidence>
<dbReference type="AlphaFoldDB" id="A0A2T0KJD7"/>
<proteinExistence type="inferred from homology"/>
<dbReference type="InterPro" id="IPR029063">
    <property type="entry name" value="SAM-dependent_MTases_sf"/>
</dbReference>